<dbReference type="Pfam" id="PF12102">
    <property type="entry name" value="MrcB_N"/>
    <property type="match status" value="1"/>
</dbReference>
<dbReference type="Gene3D" id="3.30.920.90">
    <property type="match status" value="1"/>
</dbReference>
<gene>
    <name evidence="3" type="ORF">HD599_000590</name>
</gene>
<protein>
    <recommendedName>
        <fullName evidence="5">Protein NO VEIN C-terminal domain-containing protein</fullName>
    </recommendedName>
</protein>
<proteinExistence type="predicted"/>
<sequence>MRSTFEKIFQLQQSWSSSNTAEMGARGKLVRNTLPDWISGELHNLLHQLEFSLPDIQTQGRDATGRKSEIPWVRIHSVSRSPNATEGWYLVYLFDAFGTGVTLSINQGTTRWQDGEYRARKPAELESRVEWARQSLAEEENLREGLLRSIKLPTRKSKLGAGYERGNVFAIRYGAGEIPDDKTLSSDLLYMTRLLATLYERSHNTLQIPGDPAPEILDALTSADVSAGKSRGGGLFRLTASERKAIEDRAVLVTREHLHQFGFKTRDVGATKSYDIDAKRGSDHLFVEVKGTVSAGETVILTRNEVALHKDKYPNNMLSIVTDIRLDNTGKIPVATQGTLKITSPWAIDGSALTALSFEYTSPAFTATYSPPNPC</sequence>
<reference evidence="3 4" key="1">
    <citation type="submission" date="2020-08" db="EMBL/GenBank/DDBJ databases">
        <title>Sequencing the genomes of 1000 actinobacteria strains.</title>
        <authorList>
            <person name="Klenk H.-P."/>
        </authorList>
    </citation>
    <scope>NUCLEOTIDE SEQUENCE [LARGE SCALE GENOMIC DNA]</scope>
    <source>
        <strain evidence="3 4">DSM 105784</strain>
    </source>
</reference>
<dbReference type="InterPro" id="IPR024975">
    <property type="entry name" value="NOV_C"/>
</dbReference>
<dbReference type="EMBL" id="JACHMJ010000001">
    <property type="protein sequence ID" value="MBB5842267.1"/>
    <property type="molecule type" value="Genomic_DNA"/>
</dbReference>
<dbReference type="AlphaFoldDB" id="A0A841AGB3"/>
<evidence type="ECO:0000313" key="3">
    <source>
        <dbReference type="EMBL" id="MBB5842267.1"/>
    </source>
</evidence>
<dbReference type="Pfam" id="PF13020">
    <property type="entry name" value="NOV_C"/>
    <property type="match status" value="1"/>
</dbReference>
<dbReference type="InterPro" id="IPR021961">
    <property type="entry name" value="McrB_DNA-bd"/>
</dbReference>
<dbReference type="Proteomes" id="UP000536685">
    <property type="component" value="Unassembled WGS sequence"/>
</dbReference>
<name>A0A841AGB3_9MICO</name>
<comment type="caution">
    <text evidence="3">The sequence shown here is derived from an EMBL/GenBank/DDBJ whole genome shotgun (WGS) entry which is preliminary data.</text>
</comment>
<dbReference type="RefSeq" id="WP_184233502.1">
    <property type="nucleotide sequence ID" value="NZ_JACHMJ010000001.1"/>
</dbReference>
<evidence type="ECO:0000313" key="4">
    <source>
        <dbReference type="Proteomes" id="UP000536685"/>
    </source>
</evidence>
<evidence type="ECO:0000259" key="1">
    <source>
        <dbReference type="Pfam" id="PF12102"/>
    </source>
</evidence>
<keyword evidence="4" id="KW-1185">Reference proteome</keyword>
<organism evidence="3 4">
    <name type="scientific">Conyzicola lurida</name>
    <dbReference type="NCBI Taxonomy" id="1172621"/>
    <lineage>
        <taxon>Bacteria</taxon>
        <taxon>Bacillati</taxon>
        <taxon>Actinomycetota</taxon>
        <taxon>Actinomycetes</taxon>
        <taxon>Micrococcales</taxon>
        <taxon>Microbacteriaceae</taxon>
        <taxon>Conyzicola</taxon>
    </lineage>
</organism>
<evidence type="ECO:0000259" key="2">
    <source>
        <dbReference type="Pfam" id="PF13020"/>
    </source>
</evidence>
<feature type="domain" description="Type IV methyl-directed restriction enzyme EcoKMcrB subunit DNA-binding" evidence="1">
    <location>
        <begin position="13"/>
        <end position="198"/>
    </location>
</feature>
<accession>A0A841AGB3</accession>
<evidence type="ECO:0008006" key="5">
    <source>
        <dbReference type="Google" id="ProtNLM"/>
    </source>
</evidence>
<feature type="domain" description="Protein NO VEIN C-terminal" evidence="2">
    <location>
        <begin position="247"/>
        <end position="324"/>
    </location>
</feature>